<feature type="non-terminal residue" evidence="1">
    <location>
        <position position="216"/>
    </location>
</feature>
<dbReference type="InterPro" id="IPR007344">
    <property type="entry name" value="GrpB/CoaE"/>
</dbReference>
<organism evidence="1 2">
    <name type="scientific">Baudoinia panamericana (strain UAMH 10762)</name>
    <name type="common">Angels' share fungus</name>
    <name type="synonym">Baudoinia compniacensis (strain UAMH 10762)</name>
    <dbReference type="NCBI Taxonomy" id="717646"/>
    <lineage>
        <taxon>Eukaryota</taxon>
        <taxon>Fungi</taxon>
        <taxon>Dikarya</taxon>
        <taxon>Ascomycota</taxon>
        <taxon>Pezizomycotina</taxon>
        <taxon>Dothideomycetes</taxon>
        <taxon>Dothideomycetidae</taxon>
        <taxon>Mycosphaerellales</taxon>
        <taxon>Teratosphaeriaceae</taxon>
        <taxon>Baudoinia</taxon>
    </lineage>
</organism>
<evidence type="ECO:0000313" key="2">
    <source>
        <dbReference type="Proteomes" id="UP000011761"/>
    </source>
</evidence>
<keyword evidence="2" id="KW-1185">Reference proteome</keyword>
<dbReference type="GeneID" id="19114218"/>
<dbReference type="RefSeq" id="XP_007673648.1">
    <property type="nucleotide sequence ID" value="XM_007675458.1"/>
</dbReference>
<name>M2MR17_BAUPA</name>
<dbReference type="eggNOG" id="ENOG502SEGQ">
    <property type="taxonomic scope" value="Eukaryota"/>
</dbReference>
<dbReference type="EMBL" id="KB445552">
    <property type="protein sequence ID" value="EMC99286.1"/>
    <property type="molecule type" value="Genomic_DNA"/>
</dbReference>
<dbReference type="OrthoDB" id="630895at2759"/>
<dbReference type="PANTHER" id="PTHR34822">
    <property type="entry name" value="GRPB DOMAIN PROTEIN (AFU_ORTHOLOGUE AFUA_1G01530)"/>
    <property type="match status" value="1"/>
</dbReference>
<dbReference type="AlphaFoldDB" id="M2MR17"/>
<dbReference type="PANTHER" id="PTHR34822:SF1">
    <property type="entry name" value="GRPB FAMILY PROTEIN"/>
    <property type="match status" value="1"/>
</dbReference>
<gene>
    <name evidence="1" type="ORF">BAUCODRAFT_42663</name>
</gene>
<feature type="non-terminal residue" evidence="1">
    <location>
        <position position="1"/>
    </location>
</feature>
<evidence type="ECO:0000313" key="1">
    <source>
        <dbReference type="EMBL" id="EMC99286.1"/>
    </source>
</evidence>
<proteinExistence type="predicted"/>
<sequence length="216" mass="24825">ILNPTEDKPELVERVAKRKVKPPELTIVEPDSQWIDHFETFKARITAAFGRRGPNNEVLLREDGSNATEVVILSINHVGSTSVPDLPAKAVIDIDLVLSSNTLSSEPFYVPRLEAAGFQFLLREPAWHEHRFFYAWEPMLCNLHVWGPQCPEVERHRIFRDWLRNQESDRVLYAATKRECAALSREKGEGMMNYTMRKNEVIGDILTRAFKELGLL</sequence>
<dbReference type="OMA" id="YAWFIKR"/>
<dbReference type="Gene3D" id="3.30.460.10">
    <property type="entry name" value="Beta Polymerase, domain 2"/>
    <property type="match status" value="1"/>
</dbReference>
<dbReference type="InterPro" id="IPR043519">
    <property type="entry name" value="NT_sf"/>
</dbReference>
<dbReference type="Pfam" id="PF04229">
    <property type="entry name" value="GrpB"/>
    <property type="match status" value="1"/>
</dbReference>
<dbReference type="HOGENOM" id="CLU_086407_1_0_1"/>
<dbReference type="KEGG" id="bcom:BAUCODRAFT_42663"/>
<dbReference type="SUPFAM" id="SSF81301">
    <property type="entry name" value="Nucleotidyltransferase"/>
    <property type="match status" value="1"/>
</dbReference>
<reference evidence="1 2" key="1">
    <citation type="journal article" date="2012" name="PLoS Pathog.">
        <title>Diverse lifestyles and strategies of plant pathogenesis encoded in the genomes of eighteen Dothideomycetes fungi.</title>
        <authorList>
            <person name="Ohm R.A."/>
            <person name="Feau N."/>
            <person name="Henrissat B."/>
            <person name="Schoch C.L."/>
            <person name="Horwitz B.A."/>
            <person name="Barry K.W."/>
            <person name="Condon B.J."/>
            <person name="Copeland A.C."/>
            <person name="Dhillon B."/>
            <person name="Glaser F."/>
            <person name="Hesse C.N."/>
            <person name="Kosti I."/>
            <person name="LaButti K."/>
            <person name="Lindquist E.A."/>
            <person name="Lucas S."/>
            <person name="Salamov A.A."/>
            <person name="Bradshaw R.E."/>
            <person name="Ciuffetti L."/>
            <person name="Hamelin R.C."/>
            <person name="Kema G.H.J."/>
            <person name="Lawrence C."/>
            <person name="Scott J.A."/>
            <person name="Spatafora J.W."/>
            <person name="Turgeon B.G."/>
            <person name="de Wit P.J.G.M."/>
            <person name="Zhong S."/>
            <person name="Goodwin S.B."/>
            <person name="Grigoriev I.V."/>
        </authorList>
    </citation>
    <scope>NUCLEOTIDE SEQUENCE [LARGE SCALE GENOMIC DNA]</scope>
    <source>
        <strain evidence="1 2">UAMH 10762</strain>
    </source>
</reference>
<dbReference type="Proteomes" id="UP000011761">
    <property type="component" value="Unassembled WGS sequence"/>
</dbReference>
<protein>
    <submittedName>
        <fullName evidence="1">Uncharacterized protein</fullName>
    </submittedName>
</protein>
<accession>M2MR17</accession>